<dbReference type="PANTHER" id="PTHR45662:SF2">
    <property type="entry name" value="PHOSPHATIDYLINOSITOL-3-PHOSPHATASE SAC1"/>
    <property type="match status" value="1"/>
</dbReference>
<evidence type="ECO:0000313" key="3">
    <source>
        <dbReference type="Proteomes" id="UP000006769"/>
    </source>
</evidence>
<organism evidence="2 3">
    <name type="scientific">Entamoeba nuttalli (strain P19)</name>
    <name type="common">Amoeba</name>
    <dbReference type="NCBI Taxonomy" id="1076696"/>
    <lineage>
        <taxon>Eukaryota</taxon>
        <taxon>Amoebozoa</taxon>
        <taxon>Evosea</taxon>
        <taxon>Archamoebae</taxon>
        <taxon>Mastigamoebida</taxon>
        <taxon>Entamoebidae</taxon>
        <taxon>Entamoeba</taxon>
    </lineage>
</organism>
<dbReference type="RefSeq" id="XP_008858702.1">
    <property type="nucleotide sequence ID" value="XM_008860480.1"/>
</dbReference>
<dbReference type="OrthoDB" id="405996at2759"/>
<accession>K2HSC1</accession>
<feature type="domain" description="SAC" evidence="1">
    <location>
        <begin position="111"/>
        <end position="428"/>
    </location>
</feature>
<dbReference type="VEuPathDB" id="AmoebaDB:ENU1_145970"/>
<dbReference type="GO" id="GO:0046856">
    <property type="term" value="P:phosphatidylinositol dephosphorylation"/>
    <property type="evidence" value="ECO:0007669"/>
    <property type="project" value="TreeGrafter"/>
</dbReference>
<dbReference type="GO" id="GO:0043812">
    <property type="term" value="F:phosphatidylinositol-4-phosphate phosphatase activity"/>
    <property type="evidence" value="ECO:0007669"/>
    <property type="project" value="TreeGrafter"/>
</dbReference>
<dbReference type="Proteomes" id="UP000006769">
    <property type="component" value="Unassembled WGS sequence"/>
</dbReference>
<reference evidence="2 3" key="1">
    <citation type="submission" date="2011-11" db="EMBL/GenBank/DDBJ databases">
        <authorList>
            <person name="Hannick L."/>
            <person name="Karamycheva S."/>
            <person name="Lorenzi H."/>
            <person name="Caler E."/>
        </authorList>
    </citation>
    <scope>NUCLEOTIDE SEQUENCE [LARGE SCALE GENOMIC DNA]</scope>
    <source>
        <strain evidence="2 3">P19</strain>
    </source>
</reference>
<dbReference type="GeneID" id="20074879"/>
<dbReference type="OMA" id="QCENIME"/>
<proteinExistence type="predicted"/>
<evidence type="ECO:0000259" key="1">
    <source>
        <dbReference type="PROSITE" id="PS50275"/>
    </source>
</evidence>
<dbReference type="PANTHER" id="PTHR45662">
    <property type="entry name" value="PHOSPHATIDYLINOSITIDE PHOSPHATASE SAC1"/>
    <property type="match status" value="1"/>
</dbReference>
<name>K2HSC1_ENTNP</name>
<sequence length="998" mass="115537">MKHLLVNYRSDGVVFENLRIKDYFSIEYTSYKLTTQKLQGEVIQTFQLSELMGFIKIENINFAIVIQESKETCSLQEKKILEVLSIDLLPILPIEQWKSTSSFVKEEVSKVKEMLMTFKLYYSYDLDITLTLQNQQETTFTDPRFFWNESLVSILQPYFAHWIVVFMDGFIKSIPLINSSSKNIQYILISRRDKTRAGLRFSSRGADSSGNVSNFVETEQIITDGITNSSFIQIRGNIPLIWKTKEKDLFKPRGKFVEDSRQNDVLIKHFNMLKEMYGEITVINLLNNNGDEKELHDMYELFVKANLLPIKYFGFDFHKICANQKYQNIEIIMEEIKPILEKNKFYFNNSKELFNQLGIIRTNCIDCLDRTNVIQSSIAKYLLSKQLNLILGNKTLLPLTSLISNSELTNFMNLWADHANVMSYRYTQTDAMKTDFTRKGKREIKGMINDGLISVQRTIISVKTDQYKKPQETLDFIMGKIIFDQENMNEKCNNVLLCIPKAIKYRHNIKIQDTVHLHLDSSFFKEYNYDSKLTRTIPIHDIVRCEMCEENPQQIIILCATDSKALKYEIPSIVEAHSLMNIIGIKTPNSTPILINRSSTFISNQITKNITISCIQWKLNKINQIPNQIEIMEFVKEIQSSIVDIVLYNTSFPIQLNHINSVTPGILLLMEIIKELSHQQPNKYEIFAVKETGIIVHCILVLKEQIHVLSNLFYSKVYTSKNKSNEKPKIVGIAFTFNIHQTSIGLVALDLNNEINDKLFLKGNIELSLTTNHLFFITQKRQVSLNELLNQCENIMETQKGTFLYYRNQWNFMNCSSNDLFKYPTIQTIQNYLTNNYFAWTGSVPYVETPNKTKTKFQLVIKFNSLENIKFDSKEISLTFISKYLQQITEFKLSLQQITQGQSVINLKLMQFPQPFLALGIIQIKILDGSSLYKGIIPMNVVLLKNLNYSCHLFSNSLHMGNWNMELSIVACREFSVRLGNGFTTPPISSSMNLSLTP</sequence>
<dbReference type="Pfam" id="PF02383">
    <property type="entry name" value="Syja_N"/>
    <property type="match status" value="1"/>
</dbReference>
<dbReference type="EMBL" id="JH928024">
    <property type="protein sequence ID" value="EKE38965.1"/>
    <property type="molecule type" value="Genomic_DNA"/>
</dbReference>
<evidence type="ECO:0000313" key="2">
    <source>
        <dbReference type="EMBL" id="EKE38965.1"/>
    </source>
</evidence>
<dbReference type="PROSITE" id="PS50275">
    <property type="entry name" value="SAC"/>
    <property type="match status" value="1"/>
</dbReference>
<dbReference type="GO" id="GO:0005783">
    <property type="term" value="C:endoplasmic reticulum"/>
    <property type="evidence" value="ECO:0007669"/>
    <property type="project" value="TreeGrafter"/>
</dbReference>
<dbReference type="AlphaFoldDB" id="K2HSC1"/>
<gene>
    <name evidence="2" type="ORF">ENU1_145970</name>
</gene>
<protein>
    <submittedName>
        <fullName evidence="2">Phosphoinositide phosphatase, putative</fullName>
    </submittedName>
</protein>
<dbReference type="InterPro" id="IPR002013">
    <property type="entry name" value="SAC_dom"/>
</dbReference>